<sequence length="345" mass="40639">MLIAKYHQGLLNTVEQTTQQLLALQNNTFFCPQCGKRVILKIGTKITPHFAHQSKRCTGFTEGESAIHLLGKQQLYKWLQSFGYVELEPLLPALMQRPDILVTIKDQQYAIEFQCSPISVEQLTRRTEGYQQQNIIPIWLFLTPPLPQRMTKYPLKKMYKAGMQFTTQHIPFLMFYHPHTQKFTYLTNILALYGKQHIVKPQYITLNRQQFPFFIPSPLSTLDEQTYTTIFMKAKQQYLQNEWRFGKRHNNILFLSCYTLRISLFELPEYIGVPTAWQSVLPFPVVWQSALHATAKLNDQTIYDVELEPFLQHFTNHIPIAMQEMTRYLSRLNTEHNKKLTDYLQ</sequence>
<dbReference type="Pfam" id="PF06054">
    <property type="entry name" value="CoiA_nuc"/>
    <property type="match status" value="1"/>
</dbReference>
<gene>
    <name evidence="4" type="ORF">GCM10007425_13010</name>
</gene>
<dbReference type="Pfam" id="PF25164">
    <property type="entry name" value="CoiA_N"/>
    <property type="match status" value="1"/>
</dbReference>
<dbReference type="InterPro" id="IPR010330">
    <property type="entry name" value="CoiA_nuc"/>
</dbReference>
<reference evidence="4" key="2">
    <citation type="submission" date="2020-09" db="EMBL/GenBank/DDBJ databases">
        <authorList>
            <person name="Sun Q."/>
            <person name="Zhou Y."/>
        </authorList>
    </citation>
    <scope>NUCLEOTIDE SEQUENCE</scope>
    <source>
        <strain evidence="4">CGMCC 1.15760</strain>
    </source>
</reference>
<comment type="caution">
    <text evidence="4">The sequence shown here is derived from an EMBL/GenBank/DDBJ whole genome shotgun (WGS) entry which is preliminary data.</text>
</comment>
<organism evidence="4 5">
    <name type="scientific">Lysinibacillus alkalisoli</name>
    <dbReference type="NCBI Taxonomy" id="1911548"/>
    <lineage>
        <taxon>Bacteria</taxon>
        <taxon>Bacillati</taxon>
        <taxon>Bacillota</taxon>
        <taxon>Bacilli</taxon>
        <taxon>Bacillales</taxon>
        <taxon>Bacillaceae</taxon>
        <taxon>Lysinibacillus</taxon>
    </lineage>
</organism>
<evidence type="ECO:0000259" key="2">
    <source>
        <dbReference type="Pfam" id="PF25164"/>
    </source>
</evidence>
<dbReference type="InterPro" id="IPR057253">
    <property type="entry name" value="CoiA-like_N"/>
</dbReference>
<dbReference type="InterPro" id="IPR021176">
    <property type="entry name" value="Competence-induced_CoiA"/>
</dbReference>
<evidence type="ECO:0000313" key="5">
    <source>
        <dbReference type="Proteomes" id="UP000616608"/>
    </source>
</evidence>
<dbReference type="EMBL" id="BMJT01000004">
    <property type="protein sequence ID" value="GGG20013.1"/>
    <property type="molecule type" value="Genomic_DNA"/>
</dbReference>
<evidence type="ECO:0000313" key="4">
    <source>
        <dbReference type="EMBL" id="GGG20013.1"/>
    </source>
</evidence>
<protein>
    <recommendedName>
        <fullName evidence="6">Competence protein CoiA</fullName>
    </recommendedName>
</protein>
<dbReference type="AlphaFoldDB" id="A0A917LFP7"/>
<proteinExistence type="predicted"/>
<feature type="domain" description="Competence protein CoiA C-terminal" evidence="3">
    <location>
        <begin position="231"/>
        <end position="333"/>
    </location>
</feature>
<accession>A0A917LFP7</accession>
<evidence type="ECO:0000259" key="3">
    <source>
        <dbReference type="Pfam" id="PF25166"/>
    </source>
</evidence>
<dbReference type="Proteomes" id="UP000616608">
    <property type="component" value="Unassembled WGS sequence"/>
</dbReference>
<feature type="domain" description="Competence protein CoiA nuclease-like" evidence="1">
    <location>
        <begin position="64"/>
        <end position="212"/>
    </location>
</feature>
<evidence type="ECO:0000259" key="1">
    <source>
        <dbReference type="Pfam" id="PF06054"/>
    </source>
</evidence>
<evidence type="ECO:0008006" key="6">
    <source>
        <dbReference type="Google" id="ProtNLM"/>
    </source>
</evidence>
<keyword evidence="5" id="KW-1185">Reference proteome</keyword>
<dbReference type="Pfam" id="PF25166">
    <property type="entry name" value="CoiA_C"/>
    <property type="match status" value="1"/>
</dbReference>
<dbReference type="InterPro" id="IPR057252">
    <property type="entry name" value="CoiA_C"/>
</dbReference>
<name>A0A917LFP7_9BACI</name>
<dbReference type="RefSeq" id="WP_188614231.1">
    <property type="nucleotide sequence ID" value="NZ_BMJT01000004.1"/>
</dbReference>
<dbReference type="PIRSF" id="PIRSF007487">
    <property type="entry name" value="Competence-induced_CoiA_bac"/>
    <property type="match status" value="1"/>
</dbReference>
<reference evidence="4" key="1">
    <citation type="journal article" date="2014" name="Int. J. Syst. Evol. Microbiol.">
        <title>Complete genome sequence of Corynebacterium casei LMG S-19264T (=DSM 44701T), isolated from a smear-ripened cheese.</title>
        <authorList>
            <consortium name="US DOE Joint Genome Institute (JGI-PGF)"/>
            <person name="Walter F."/>
            <person name="Albersmeier A."/>
            <person name="Kalinowski J."/>
            <person name="Ruckert C."/>
        </authorList>
    </citation>
    <scope>NUCLEOTIDE SEQUENCE</scope>
    <source>
        <strain evidence="4">CGMCC 1.15760</strain>
    </source>
</reference>
<feature type="domain" description="Competence protein CoiA-like N-terminal" evidence="2">
    <location>
        <begin position="15"/>
        <end position="58"/>
    </location>
</feature>